<comment type="subcellular location">
    <subcellularLocation>
        <location evidence="1">Membrane</location>
        <topology evidence="1">Multi-pass membrane protein</topology>
    </subcellularLocation>
</comment>
<dbReference type="GO" id="GO:0016020">
    <property type="term" value="C:membrane"/>
    <property type="evidence" value="ECO:0007669"/>
    <property type="project" value="UniProtKB-SubCell"/>
</dbReference>
<evidence type="ECO:0000256" key="2">
    <source>
        <dbReference type="ARBA" id="ARBA00006143"/>
    </source>
</evidence>
<feature type="transmembrane region" description="Helical" evidence="6">
    <location>
        <begin position="178"/>
        <end position="200"/>
    </location>
</feature>
<evidence type="ECO:0000256" key="6">
    <source>
        <dbReference type="SAM" id="Phobius"/>
    </source>
</evidence>
<evidence type="ECO:0000256" key="5">
    <source>
        <dbReference type="ARBA" id="ARBA00023136"/>
    </source>
</evidence>
<feature type="domain" description="Cytochrome C biogenesis protein transmembrane" evidence="7">
    <location>
        <begin position="17"/>
        <end position="229"/>
    </location>
</feature>
<evidence type="ECO:0000256" key="3">
    <source>
        <dbReference type="ARBA" id="ARBA00022692"/>
    </source>
</evidence>
<dbReference type="GO" id="GO:0017004">
    <property type="term" value="P:cytochrome complex assembly"/>
    <property type="evidence" value="ECO:0007669"/>
    <property type="project" value="InterPro"/>
</dbReference>
<feature type="transmembrane region" description="Helical" evidence="6">
    <location>
        <begin position="212"/>
        <end position="233"/>
    </location>
</feature>
<dbReference type="EMBL" id="FNGP01000006">
    <property type="protein sequence ID" value="SDL78308.1"/>
    <property type="molecule type" value="Genomic_DNA"/>
</dbReference>
<dbReference type="InterPro" id="IPR003834">
    <property type="entry name" value="Cyt_c_assmbl_TM_dom"/>
</dbReference>
<dbReference type="Proteomes" id="UP000199475">
    <property type="component" value="Unassembled WGS sequence"/>
</dbReference>
<organism evidence="8 9">
    <name type="scientific">Tessaracoccus oleiagri</name>
    <dbReference type="NCBI Taxonomy" id="686624"/>
    <lineage>
        <taxon>Bacteria</taxon>
        <taxon>Bacillati</taxon>
        <taxon>Actinomycetota</taxon>
        <taxon>Actinomycetes</taxon>
        <taxon>Propionibacteriales</taxon>
        <taxon>Propionibacteriaceae</taxon>
        <taxon>Tessaracoccus</taxon>
    </lineage>
</organism>
<dbReference type="AlphaFoldDB" id="A0A1G9MVQ3"/>
<feature type="transmembrane region" description="Helical" evidence="6">
    <location>
        <begin position="141"/>
        <end position="166"/>
    </location>
</feature>
<sequence length="251" mass="26255">MILLETWVASALTSSMLLAVPVALLAGIVSFASPCVLPLLPGYLSYASGLGTNQIATGSVARRPLVLGTLGFVLGFSVVFVLTGALVGGVGSLLIEQQRLITVVVGVVIIALGVMFMGWLPMPRMWQPQYTPRVGVLASPVLGIVFGLTFTPCIGPALSVVLSLAFNEGSATRGGLLAFAYALGLGLPFLLFAVAFTALAPKLDWLKRHQVSLQRAGGLIMIAVGVSMVVGWWDLMMGAVRQWVAGFGTIL</sequence>
<dbReference type="Pfam" id="PF02683">
    <property type="entry name" value="DsbD_TM"/>
    <property type="match status" value="1"/>
</dbReference>
<protein>
    <submittedName>
        <fullName evidence="8">Cytochrome c-type biogenesis protein</fullName>
    </submittedName>
</protein>
<keyword evidence="4 6" id="KW-1133">Transmembrane helix</keyword>
<accession>A0A1G9MVQ3</accession>
<comment type="similarity">
    <text evidence="2">Belongs to the DsbD family.</text>
</comment>
<dbReference type="RefSeq" id="WP_342689738.1">
    <property type="nucleotide sequence ID" value="NZ_FNGP01000006.1"/>
</dbReference>
<dbReference type="PANTHER" id="PTHR31272">
    <property type="entry name" value="CYTOCHROME C-TYPE BIOGENESIS PROTEIN HI_1454-RELATED"/>
    <property type="match status" value="1"/>
</dbReference>
<gene>
    <name evidence="8" type="ORF">SAMN04488242_2782</name>
</gene>
<dbReference type="STRING" id="686624.SAMN04488242_2782"/>
<reference evidence="8 9" key="1">
    <citation type="submission" date="2016-10" db="EMBL/GenBank/DDBJ databases">
        <authorList>
            <person name="de Groot N.N."/>
        </authorList>
    </citation>
    <scope>NUCLEOTIDE SEQUENCE [LARGE SCALE GENOMIC DNA]</scope>
    <source>
        <strain evidence="8 9">CGMCC 1.9159</strain>
    </source>
</reference>
<proteinExistence type="inferred from homology"/>
<evidence type="ECO:0000313" key="9">
    <source>
        <dbReference type="Proteomes" id="UP000199475"/>
    </source>
</evidence>
<keyword evidence="3 6" id="KW-0812">Transmembrane</keyword>
<keyword evidence="9" id="KW-1185">Reference proteome</keyword>
<feature type="transmembrane region" description="Helical" evidence="6">
    <location>
        <begin position="100"/>
        <end position="120"/>
    </location>
</feature>
<evidence type="ECO:0000259" key="7">
    <source>
        <dbReference type="Pfam" id="PF02683"/>
    </source>
</evidence>
<evidence type="ECO:0000256" key="4">
    <source>
        <dbReference type="ARBA" id="ARBA00022989"/>
    </source>
</evidence>
<evidence type="ECO:0000313" key="8">
    <source>
        <dbReference type="EMBL" id="SDL78308.1"/>
    </source>
</evidence>
<evidence type="ECO:0000256" key="1">
    <source>
        <dbReference type="ARBA" id="ARBA00004141"/>
    </source>
</evidence>
<dbReference type="InterPro" id="IPR051790">
    <property type="entry name" value="Cytochrome_c-biogenesis_DsbD"/>
</dbReference>
<dbReference type="PANTHER" id="PTHR31272:SF4">
    <property type="entry name" value="CYTOCHROME C-TYPE BIOGENESIS PROTEIN HI_1454-RELATED"/>
    <property type="match status" value="1"/>
</dbReference>
<feature type="transmembrane region" description="Helical" evidence="6">
    <location>
        <begin position="65"/>
        <end position="88"/>
    </location>
</feature>
<keyword evidence="5 6" id="KW-0472">Membrane</keyword>
<name>A0A1G9MVQ3_9ACTN</name>